<organism evidence="2 3">
    <name type="scientific">Phanerochaete sordida</name>
    <dbReference type="NCBI Taxonomy" id="48140"/>
    <lineage>
        <taxon>Eukaryota</taxon>
        <taxon>Fungi</taxon>
        <taxon>Dikarya</taxon>
        <taxon>Basidiomycota</taxon>
        <taxon>Agaricomycotina</taxon>
        <taxon>Agaricomycetes</taxon>
        <taxon>Polyporales</taxon>
        <taxon>Phanerochaetaceae</taxon>
        <taxon>Phanerochaete</taxon>
    </lineage>
</organism>
<protein>
    <submittedName>
        <fullName evidence="2">CDC14-domain-containing protein</fullName>
    </submittedName>
</protein>
<dbReference type="InterPro" id="IPR012535">
    <property type="entry name" value="Cell_div_Cdc14"/>
</dbReference>
<evidence type="ECO:0000313" key="3">
    <source>
        <dbReference type="Proteomes" id="UP000703269"/>
    </source>
</evidence>
<feature type="compositionally biased region" description="Polar residues" evidence="1">
    <location>
        <begin position="227"/>
        <end position="250"/>
    </location>
</feature>
<dbReference type="OrthoDB" id="5357220at2759"/>
<comment type="caution">
    <text evidence="2">The sequence shown here is derived from an EMBL/GenBank/DDBJ whole genome shotgun (WGS) entry which is preliminary data.</text>
</comment>
<reference evidence="2 3" key="1">
    <citation type="submission" date="2021-08" db="EMBL/GenBank/DDBJ databases">
        <title>Draft Genome Sequence of Phanerochaete sordida strain YK-624.</title>
        <authorList>
            <person name="Mori T."/>
            <person name="Dohra H."/>
            <person name="Suzuki T."/>
            <person name="Kawagishi H."/>
            <person name="Hirai H."/>
        </authorList>
    </citation>
    <scope>NUCLEOTIDE SEQUENCE [LARGE SCALE GENOMIC DNA]</scope>
    <source>
        <strain evidence="2 3">YK-624</strain>
    </source>
</reference>
<dbReference type="EMBL" id="BPQB01000001">
    <property type="protein sequence ID" value="GJE84460.1"/>
    <property type="molecule type" value="Genomic_DNA"/>
</dbReference>
<dbReference type="Pfam" id="PF08045">
    <property type="entry name" value="CDC14"/>
    <property type="match status" value="1"/>
</dbReference>
<feature type="region of interest" description="Disordered" evidence="1">
    <location>
        <begin position="227"/>
        <end position="435"/>
    </location>
</feature>
<sequence>MYNAIQDALDDLASFRSSAGRQGRALDTLERLLADICVPGDAKAAAALRAFSALQETFQCNVPSRILPWIADRTLRLDALSNKGSVAPEHAPEATMISAQLMQSLNILQGVLLNHGASKHFLGRRFALEVLVDLLLVSRHVSPAPAAKNEDGARKNTPPVTLASAVLDTLLCIMVDSSPALRAFEEAGGVRAVVRILKRAGTPRETRMKCLEFLYFYLLDENTSDTQNDDTYVPTAPNSPSSSTHTRNALSMSQMSDSSVGSDVSTSSAGSYTSTSTTATTVSSTSRKSSTSDALEPAALVTSPTARPGHRKTLSRDSSAGTPRPLAFLRKDLDFVPQTPAGKSALDLKTPRAPRLRAQPSTDSTPSLTPATSAAAGEGEWKTPRRLPPRMLSLGEAAHVHSDPSTPARRGHRRTQTPDEPDRAQSVPTSPTSPVCERGLHAAVAALGSAGTRRPGVRTMEEKKAILGSMMGNVDTLVEGVKRAGIWGVGV</sequence>
<dbReference type="AlphaFoldDB" id="A0A9P3L718"/>
<gene>
    <name evidence="2" type="ORF">PsYK624_005360</name>
</gene>
<feature type="compositionally biased region" description="Low complexity" evidence="1">
    <location>
        <begin position="251"/>
        <end position="292"/>
    </location>
</feature>
<feature type="compositionally biased region" description="Low complexity" evidence="1">
    <location>
        <begin position="360"/>
        <end position="376"/>
    </location>
</feature>
<evidence type="ECO:0000313" key="2">
    <source>
        <dbReference type="EMBL" id="GJE84460.1"/>
    </source>
</evidence>
<keyword evidence="3" id="KW-1185">Reference proteome</keyword>
<accession>A0A9P3L718</accession>
<name>A0A9P3L718_9APHY</name>
<dbReference type="PANTHER" id="PTHR34065">
    <property type="entry name" value="CELL DIVISION CONTROL PROTEIN 14"/>
    <property type="match status" value="1"/>
</dbReference>
<dbReference type="PANTHER" id="PTHR34065:SF1">
    <property type="entry name" value="CELL DIVISION CONTROL PROTEIN 14"/>
    <property type="match status" value="1"/>
</dbReference>
<evidence type="ECO:0000256" key="1">
    <source>
        <dbReference type="SAM" id="MobiDB-lite"/>
    </source>
</evidence>
<dbReference type="Proteomes" id="UP000703269">
    <property type="component" value="Unassembled WGS sequence"/>
</dbReference>
<proteinExistence type="predicted"/>